<dbReference type="OrthoDB" id="86231at2157"/>
<feature type="transmembrane region" description="Helical" evidence="6">
    <location>
        <begin position="114"/>
        <end position="139"/>
    </location>
</feature>
<protein>
    <submittedName>
        <fullName evidence="7">ABC-type transport system permease protein (Probable substrate glucose)</fullName>
    </submittedName>
</protein>
<keyword evidence="5 6" id="KW-0472">Membrane</keyword>
<evidence type="ECO:0000313" key="8">
    <source>
        <dbReference type="Proteomes" id="UP000011867"/>
    </source>
</evidence>
<dbReference type="HOGENOM" id="CLU_040769_0_0_2"/>
<accession>M1XTE5</accession>
<dbReference type="eggNOG" id="arCOG00260">
    <property type="taxonomic scope" value="Archaea"/>
</dbReference>
<evidence type="ECO:0000256" key="3">
    <source>
        <dbReference type="ARBA" id="ARBA00022692"/>
    </source>
</evidence>
<dbReference type="GO" id="GO:0005886">
    <property type="term" value="C:plasma membrane"/>
    <property type="evidence" value="ECO:0007669"/>
    <property type="project" value="UniProtKB-SubCell"/>
</dbReference>
<name>M1XTE5_NATM8</name>
<keyword evidence="8" id="KW-1185">Reference proteome</keyword>
<feature type="transmembrane region" description="Helical" evidence="6">
    <location>
        <begin position="65"/>
        <end position="83"/>
    </location>
</feature>
<organism evidence="7 8">
    <name type="scientific">Natronomonas moolapensis (strain DSM 18674 / CECT 7526 / JCM 14361 / 8.8.11)</name>
    <dbReference type="NCBI Taxonomy" id="268739"/>
    <lineage>
        <taxon>Archaea</taxon>
        <taxon>Methanobacteriati</taxon>
        <taxon>Methanobacteriota</taxon>
        <taxon>Stenosarchaea group</taxon>
        <taxon>Halobacteria</taxon>
        <taxon>Halobacteriales</taxon>
        <taxon>Natronomonadaceae</taxon>
        <taxon>Natronomonas</taxon>
    </lineage>
</organism>
<evidence type="ECO:0000256" key="2">
    <source>
        <dbReference type="ARBA" id="ARBA00022475"/>
    </source>
</evidence>
<dbReference type="AlphaFoldDB" id="M1XTE5"/>
<feature type="transmembrane region" description="Helical" evidence="6">
    <location>
        <begin position="315"/>
        <end position="336"/>
    </location>
</feature>
<evidence type="ECO:0000313" key="7">
    <source>
        <dbReference type="EMBL" id="CCQ37738.1"/>
    </source>
</evidence>
<keyword evidence="4 6" id="KW-1133">Transmembrane helix</keyword>
<feature type="transmembrane region" description="Helical" evidence="6">
    <location>
        <begin position="16"/>
        <end position="40"/>
    </location>
</feature>
<evidence type="ECO:0000256" key="4">
    <source>
        <dbReference type="ARBA" id="ARBA00022989"/>
    </source>
</evidence>
<dbReference type="RefSeq" id="WP_015410471.1">
    <property type="nucleotide sequence ID" value="NC_020388.1"/>
</dbReference>
<dbReference type="CDD" id="cd06580">
    <property type="entry name" value="TM_PBP1_transp_TpRbsC_like"/>
    <property type="match status" value="1"/>
</dbReference>
<dbReference type="GeneID" id="14651978"/>
<dbReference type="STRING" id="268739.Nmlp_3620"/>
<dbReference type="GO" id="GO:0022857">
    <property type="term" value="F:transmembrane transporter activity"/>
    <property type="evidence" value="ECO:0007669"/>
    <property type="project" value="InterPro"/>
</dbReference>
<dbReference type="InterPro" id="IPR001851">
    <property type="entry name" value="ABC_transp_permease"/>
</dbReference>
<dbReference type="PANTHER" id="PTHR47089">
    <property type="entry name" value="ABC TRANSPORTER, PERMEASE PROTEIN"/>
    <property type="match status" value="1"/>
</dbReference>
<feature type="transmembrane region" description="Helical" evidence="6">
    <location>
        <begin position="281"/>
        <end position="308"/>
    </location>
</feature>
<evidence type="ECO:0000256" key="6">
    <source>
        <dbReference type="SAM" id="Phobius"/>
    </source>
</evidence>
<feature type="transmembrane region" description="Helical" evidence="6">
    <location>
        <begin position="90"/>
        <end position="108"/>
    </location>
</feature>
<dbReference type="KEGG" id="nmo:Nmlp_3620"/>
<comment type="subcellular location">
    <subcellularLocation>
        <location evidence="1">Cell membrane</location>
        <topology evidence="1">Multi-pass membrane protein</topology>
    </subcellularLocation>
</comment>
<feature type="transmembrane region" description="Helical" evidence="6">
    <location>
        <begin position="148"/>
        <end position="166"/>
    </location>
</feature>
<sequence>MNATVDVSAREETPPWVAYSAPVFTVLAALGVGALVLLVIDVDPIEAYSLMLVETPTSSQGQTETLIAAVPLVLAGLAVYLPLKAGLFNIGAEGQLVFGALAGTWVGLNVSLPGYALVPLMFLAAAGAGGALAAIPAWLRAKWDINEIITSLLLSFIALELLSYAVRGPMKGTTGNFPQTAQLPEAATLPTLYGRVHVGLAAALVLVGATYVLMTRTRLGFEINFVGSNDEAAVQAGMSKYKVYLFVFVLGGAFAGIGGIGEVAGVQGRLRAGFEPGYGFTAIPIALLGRGSAIKVLFAGLFFALLFTGGTTMEVFLGIPAALVDVIQALIILFLITGEFFKQYRVSLGFERGTPSTTTDATRGDD</sequence>
<feature type="transmembrane region" description="Helical" evidence="6">
    <location>
        <begin position="192"/>
        <end position="214"/>
    </location>
</feature>
<gene>
    <name evidence="7" type="ordered locus">Nmlp_3620</name>
</gene>
<proteinExistence type="predicted"/>
<feature type="transmembrane region" description="Helical" evidence="6">
    <location>
        <begin position="243"/>
        <end position="261"/>
    </location>
</feature>
<keyword evidence="2" id="KW-1003">Cell membrane</keyword>
<reference evidence="7 8" key="1">
    <citation type="journal article" date="2013" name="Genome Announc.">
        <title>Genome of the haloarchaeon Natronomonas moolapensis, a neutrophilic member of a previously haloalkaliphilic genus.</title>
        <authorList>
            <person name="Dyall-Smith M.L."/>
            <person name="Pfeiffer F."/>
            <person name="Oberwinkler T."/>
            <person name="Klee K."/>
            <person name="Rampp M."/>
            <person name="Palm P."/>
            <person name="Gross K."/>
            <person name="Schuster S.C."/>
            <person name="Oesterhelt D."/>
        </authorList>
    </citation>
    <scope>NUCLEOTIDE SEQUENCE [LARGE SCALE GENOMIC DNA]</scope>
    <source>
        <strain evidence="8">DSM 18674 / JCM 14361 / 8.8.11</strain>
    </source>
</reference>
<dbReference type="EMBL" id="HF582854">
    <property type="protein sequence ID" value="CCQ37738.1"/>
    <property type="molecule type" value="Genomic_DNA"/>
</dbReference>
<keyword evidence="3 6" id="KW-0812">Transmembrane</keyword>
<dbReference type="Proteomes" id="UP000011867">
    <property type="component" value="Chromosome"/>
</dbReference>
<evidence type="ECO:0000256" key="5">
    <source>
        <dbReference type="ARBA" id="ARBA00023136"/>
    </source>
</evidence>
<dbReference type="Pfam" id="PF02653">
    <property type="entry name" value="BPD_transp_2"/>
    <property type="match status" value="1"/>
</dbReference>
<dbReference type="PANTHER" id="PTHR47089:SF1">
    <property type="entry name" value="GUANOSINE ABC TRANSPORTER PERMEASE PROTEIN NUPP"/>
    <property type="match status" value="1"/>
</dbReference>
<evidence type="ECO:0000256" key="1">
    <source>
        <dbReference type="ARBA" id="ARBA00004651"/>
    </source>
</evidence>